<dbReference type="Gene3D" id="1.10.10.60">
    <property type="entry name" value="Homeodomain-like"/>
    <property type="match status" value="1"/>
</dbReference>
<sequence length="162" mass="17499">MDKVAAVAGVGTQTVYRRWPSKAPLVAEAVMQQYPPADFTLPDTGDCVDDLRTWMREYAARTAAPENVALIRALAAAAAEDLDDRDSLYRQLTGRVHQAVQDRLAKGIALGQIQAGTDIEAVADALIGAILYRVLSSTTPVNETLQRYDGLIDTLTSGLTPR</sequence>
<dbReference type="InterPro" id="IPR011075">
    <property type="entry name" value="TetR_C"/>
</dbReference>
<keyword evidence="2" id="KW-0238">DNA-binding</keyword>
<dbReference type="Gene3D" id="1.10.357.10">
    <property type="entry name" value="Tetracycline Repressor, domain 2"/>
    <property type="match status" value="1"/>
</dbReference>
<feature type="domain" description="Tetracyclin repressor-like C-terminal" evidence="4">
    <location>
        <begin position="41"/>
        <end position="145"/>
    </location>
</feature>
<reference evidence="5 6" key="1">
    <citation type="journal article" date="2019" name="Emerg. Microbes Infect.">
        <title>Comprehensive subspecies identification of 175 nontuberculous mycobacteria species based on 7547 genomic profiles.</title>
        <authorList>
            <person name="Matsumoto Y."/>
            <person name="Kinjo T."/>
            <person name="Motooka D."/>
            <person name="Nabeya D."/>
            <person name="Jung N."/>
            <person name="Uechi K."/>
            <person name="Horii T."/>
            <person name="Iida T."/>
            <person name="Fujita J."/>
            <person name="Nakamura S."/>
        </authorList>
    </citation>
    <scope>NUCLEOTIDE SEQUENCE [LARGE SCALE GENOMIC DNA]</scope>
    <source>
        <strain evidence="5 6">JCM 18565</strain>
    </source>
</reference>
<dbReference type="InterPro" id="IPR009057">
    <property type="entry name" value="Homeodomain-like_sf"/>
</dbReference>
<accession>A0ABQ1C017</accession>
<proteinExistence type="predicted"/>
<dbReference type="SUPFAM" id="SSF46689">
    <property type="entry name" value="Homeodomain-like"/>
    <property type="match status" value="1"/>
</dbReference>
<evidence type="ECO:0000256" key="3">
    <source>
        <dbReference type="ARBA" id="ARBA00023163"/>
    </source>
</evidence>
<keyword evidence="3" id="KW-0804">Transcription</keyword>
<dbReference type="PANTHER" id="PTHR30055">
    <property type="entry name" value="HTH-TYPE TRANSCRIPTIONAL REGULATOR RUTR"/>
    <property type="match status" value="1"/>
</dbReference>
<dbReference type="InterPro" id="IPR036271">
    <property type="entry name" value="Tet_transcr_reg_TetR-rel_C_sf"/>
</dbReference>
<dbReference type="InterPro" id="IPR050109">
    <property type="entry name" value="HTH-type_TetR-like_transc_reg"/>
</dbReference>
<organism evidence="5 6">
    <name type="scientific">Mycobacterium paragordonae</name>
    <dbReference type="NCBI Taxonomy" id="1389713"/>
    <lineage>
        <taxon>Bacteria</taxon>
        <taxon>Bacillati</taxon>
        <taxon>Actinomycetota</taxon>
        <taxon>Actinomycetes</taxon>
        <taxon>Mycobacteriales</taxon>
        <taxon>Mycobacteriaceae</taxon>
        <taxon>Mycobacterium</taxon>
    </lineage>
</organism>
<evidence type="ECO:0000256" key="1">
    <source>
        <dbReference type="ARBA" id="ARBA00023015"/>
    </source>
</evidence>
<evidence type="ECO:0000313" key="6">
    <source>
        <dbReference type="Proteomes" id="UP000465240"/>
    </source>
</evidence>
<keyword evidence="6" id="KW-1185">Reference proteome</keyword>
<name>A0ABQ1C017_9MYCO</name>
<comment type="caution">
    <text evidence="5">The sequence shown here is derived from an EMBL/GenBank/DDBJ whole genome shotgun (WGS) entry which is preliminary data.</text>
</comment>
<dbReference type="Pfam" id="PF16859">
    <property type="entry name" value="TetR_C_11"/>
    <property type="match status" value="1"/>
</dbReference>
<protein>
    <submittedName>
        <fullName evidence="5">TetR family transcriptional regulator</fullName>
    </submittedName>
</protein>
<keyword evidence="1" id="KW-0805">Transcription regulation</keyword>
<gene>
    <name evidence="5" type="ORF">MPRG_10460</name>
</gene>
<dbReference type="EMBL" id="BLKX01000001">
    <property type="protein sequence ID" value="GFG77770.1"/>
    <property type="molecule type" value="Genomic_DNA"/>
</dbReference>
<dbReference type="Proteomes" id="UP000465240">
    <property type="component" value="Unassembled WGS sequence"/>
</dbReference>
<evidence type="ECO:0000256" key="2">
    <source>
        <dbReference type="ARBA" id="ARBA00023125"/>
    </source>
</evidence>
<dbReference type="PANTHER" id="PTHR30055:SF234">
    <property type="entry name" value="HTH-TYPE TRANSCRIPTIONAL REGULATOR BETI"/>
    <property type="match status" value="1"/>
</dbReference>
<evidence type="ECO:0000259" key="4">
    <source>
        <dbReference type="Pfam" id="PF16859"/>
    </source>
</evidence>
<evidence type="ECO:0000313" key="5">
    <source>
        <dbReference type="EMBL" id="GFG77770.1"/>
    </source>
</evidence>
<dbReference type="SUPFAM" id="SSF48498">
    <property type="entry name" value="Tetracyclin repressor-like, C-terminal domain"/>
    <property type="match status" value="1"/>
</dbReference>